<dbReference type="Pfam" id="PF07336">
    <property type="entry name" value="ABATE"/>
    <property type="match status" value="1"/>
</dbReference>
<evidence type="ECO:0000313" key="2">
    <source>
        <dbReference type="EMBL" id="MBD5770617.1"/>
    </source>
</evidence>
<feature type="domain" description="Zinc finger CGNR" evidence="1">
    <location>
        <begin position="148"/>
        <end position="188"/>
    </location>
</feature>
<comment type="caution">
    <text evidence="2">The sequence shown here is derived from an EMBL/GenBank/DDBJ whole genome shotgun (WGS) entry which is preliminary data.</text>
</comment>
<evidence type="ECO:0000313" key="3">
    <source>
        <dbReference type="Proteomes" id="UP000604161"/>
    </source>
</evidence>
<proteinExistence type="predicted"/>
<reference evidence="2 3" key="1">
    <citation type="submission" date="2020-09" db="EMBL/GenBank/DDBJ databases">
        <title>Marinomonas sp. nov., isolated from the cysticercosis algae of Qingdao, China.</title>
        <authorList>
            <person name="Sun X."/>
        </authorList>
    </citation>
    <scope>NUCLEOTIDE SEQUENCE [LARGE SCALE GENOMIC DNA]</scope>
    <source>
        <strain evidence="2 3">SM2066</strain>
    </source>
</reference>
<gene>
    <name evidence="2" type="ORF">IF202_06105</name>
</gene>
<dbReference type="EMBL" id="JACYFC010000002">
    <property type="protein sequence ID" value="MBD5770617.1"/>
    <property type="molecule type" value="Genomic_DNA"/>
</dbReference>
<dbReference type="RefSeq" id="WP_191594005.1">
    <property type="nucleotide sequence ID" value="NZ_JACYFC010000002.1"/>
</dbReference>
<dbReference type="InterPro" id="IPR010852">
    <property type="entry name" value="ABATE"/>
</dbReference>
<accession>A0ABR8P1H6</accession>
<name>A0ABR8P1H6_9GAMM</name>
<protein>
    <submittedName>
        <fullName evidence="2">CGNR zinc finger domain-containing protein</fullName>
    </submittedName>
</protein>
<dbReference type="SUPFAM" id="SSF160904">
    <property type="entry name" value="Jann2411-like"/>
    <property type="match status" value="1"/>
</dbReference>
<evidence type="ECO:0000259" key="1">
    <source>
        <dbReference type="Pfam" id="PF11706"/>
    </source>
</evidence>
<dbReference type="Proteomes" id="UP000604161">
    <property type="component" value="Unassembled WGS sequence"/>
</dbReference>
<dbReference type="InterPro" id="IPR021005">
    <property type="entry name" value="Znf_CGNR"/>
</dbReference>
<keyword evidence="3" id="KW-1185">Reference proteome</keyword>
<sequence length="193" mass="21949">MVIMKNHKRSFIHVGNHLAMDLINTQFECHGEAVNLLSCYDDLCQWGTEVGIELEANNDDSEMDSVWLLRDAIKTLMTNRIDQQVLSKDAIDVVNKYLCHAPTQQQLLTIGEDVTLQSLYQTLTLDQLLGKIAKEAAELLTSPQSQQIKSCSNEKCILLFLDTSRSRKRRWCSMERCGNRAKAANFYHANKDA</sequence>
<dbReference type="Pfam" id="PF11706">
    <property type="entry name" value="zf-CGNR"/>
    <property type="match status" value="1"/>
</dbReference>
<dbReference type="InterPro" id="IPR023286">
    <property type="entry name" value="ABATE_dom_sf"/>
</dbReference>
<dbReference type="PANTHER" id="PTHR35525">
    <property type="entry name" value="BLL6575 PROTEIN"/>
    <property type="match status" value="1"/>
</dbReference>
<organism evidence="2 3">
    <name type="scientific">Marinomonas colpomeniae</name>
    <dbReference type="NCBI Taxonomy" id="2774408"/>
    <lineage>
        <taxon>Bacteria</taxon>
        <taxon>Pseudomonadati</taxon>
        <taxon>Pseudomonadota</taxon>
        <taxon>Gammaproteobacteria</taxon>
        <taxon>Oceanospirillales</taxon>
        <taxon>Oceanospirillaceae</taxon>
        <taxon>Marinomonas</taxon>
    </lineage>
</organism>
<dbReference type="PANTHER" id="PTHR35525:SF3">
    <property type="entry name" value="BLL6575 PROTEIN"/>
    <property type="match status" value="1"/>
</dbReference>
<dbReference type="Gene3D" id="1.10.3300.10">
    <property type="entry name" value="Jann2411-like domain"/>
    <property type="match status" value="1"/>
</dbReference>